<evidence type="ECO:0000256" key="13">
    <source>
        <dbReference type="SAM" id="MobiDB-lite"/>
    </source>
</evidence>
<reference evidence="16 17" key="1">
    <citation type="submission" date="2025-05" db="UniProtKB">
        <authorList>
            <consortium name="RefSeq"/>
        </authorList>
    </citation>
    <scope>IDENTIFICATION</scope>
</reference>
<evidence type="ECO:0000256" key="12">
    <source>
        <dbReference type="ARBA" id="ARBA00048977"/>
    </source>
</evidence>
<dbReference type="RefSeq" id="XP_014673310.1">
    <property type="nucleotide sequence ID" value="XM_014817824.1"/>
</dbReference>
<dbReference type="Gene3D" id="3.30.200.20">
    <property type="entry name" value="Phosphorylase Kinase, domain 1"/>
    <property type="match status" value="1"/>
</dbReference>
<dbReference type="Proteomes" id="UP000695022">
    <property type="component" value="Unplaced"/>
</dbReference>
<feature type="region of interest" description="Disordered" evidence="13">
    <location>
        <begin position="1"/>
        <end position="87"/>
    </location>
</feature>
<dbReference type="InterPro" id="IPR008271">
    <property type="entry name" value="Ser/Thr_kinase_AS"/>
</dbReference>
<evidence type="ECO:0000313" key="21">
    <source>
        <dbReference type="RefSeq" id="XP_014673311.1"/>
    </source>
</evidence>
<keyword evidence="6" id="KW-0067">ATP-binding</keyword>
<feature type="compositionally biased region" description="Basic and acidic residues" evidence="13">
    <location>
        <begin position="391"/>
        <end position="407"/>
    </location>
</feature>
<evidence type="ECO:0000256" key="3">
    <source>
        <dbReference type="ARBA" id="ARBA00022679"/>
    </source>
</evidence>
<dbReference type="InterPro" id="IPR044092">
    <property type="entry name" value="STKc_PRP4"/>
</dbReference>
<dbReference type="PROSITE" id="PS00108">
    <property type="entry name" value="PROTEIN_KINASE_ST"/>
    <property type="match status" value="1"/>
</dbReference>
<evidence type="ECO:0000256" key="10">
    <source>
        <dbReference type="ARBA" id="ARBA00046964"/>
    </source>
</evidence>
<feature type="compositionally biased region" description="Basic and acidic residues" evidence="13">
    <location>
        <begin position="261"/>
        <end position="280"/>
    </location>
</feature>
<feature type="compositionally biased region" description="Polar residues" evidence="13">
    <location>
        <begin position="494"/>
        <end position="505"/>
    </location>
</feature>
<evidence type="ECO:0000313" key="22">
    <source>
        <dbReference type="RefSeq" id="XP_014673312.1"/>
    </source>
</evidence>
<feature type="compositionally biased region" description="Basic residues" evidence="13">
    <location>
        <begin position="363"/>
        <end position="390"/>
    </location>
</feature>
<keyword evidence="15" id="KW-1185">Reference proteome</keyword>
<evidence type="ECO:0000259" key="14">
    <source>
        <dbReference type="PROSITE" id="PS50011"/>
    </source>
</evidence>
<dbReference type="RefSeq" id="XP_014673306.1">
    <property type="nucleotide sequence ID" value="XM_014817820.1"/>
</dbReference>
<dbReference type="SMART" id="SM00220">
    <property type="entry name" value="S_TKc"/>
    <property type="match status" value="1"/>
</dbReference>
<keyword evidence="5 16" id="KW-0418">Kinase</keyword>
<feature type="compositionally biased region" description="Basic and acidic residues" evidence="13">
    <location>
        <begin position="61"/>
        <end position="76"/>
    </location>
</feature>
<evidence type="ECO:0000313" key="18">
    <source>
        <dbReference type="RefSeq" id="XP_014673308.1"/>
    </source>
</evidence>
<feature type="region of interest" description="Disordered" evidence="13">
    <location>
        <begin position="486"/>
        <end position="533"/>
    </location>
</feature>
<evidence type="ECO:0000313" key="17">
    <source>
        <dbReference type="RefSeq" id="XP_014673307.1"/>
    </source>
</evidence>
<dbReference type="GO" id="GO:0016301">
    <property type="term" value="F:kinase activity"/>
    <property type="evidence" value="ECO:0007669"/>
    <property type="project" value="UniProtKB-KW"/>
</dbReference>
<organism evidence="15 23">
    <name type="scientific">Priapulus caudatus</name>
    <name type="common">Priapulid worm</name>
    <dbReference type="NCBI Taxonomy" id="37621"/>
    <lineage>
        <taxon>Eukaryota</taxon>
        <taxon>Metazoa</taxon>
        <taxon>Ecdysozoa</taxon>
        <taxon>Scalidophora</taxon>
        <taxon>Priapulida</taxon>
        <taxon>Priapulimorpha</taxon>
        <taxon>Priapulimorphida</taxon>
        <taxon>Priapulidae</taxon>
        <taxon>Priapulus</taxon>
    </lineage>
</organism>
<evidence type="ECO:0000256" key="7">
    <source>
        <dbReference type="ARBA" id="ARBA00023596"/>
    </source>
</evidence>
<evidence type="ECO:0000256" key="4">
    <source>
        <dbReference type="ARBA" id="ARBA00022741"/>
    </source>
</evidence>
<sequence length="956" mass="110477">MSAPARYDKSDKDKYEGRHSKKKAKKHKHKHKSHHKHRTSEREKPDRRHRHKHKQKRHKSERSPDDVSPKRLRIDEGSEVGEQEPNLELLEQQKALLQAQLAGTSIGMIAHDYGSASDDEEGELDRPPRACHDIVTLADDHPQGAPDSDDVEVISDGGCAAEGEDNSDVLDYVDQLLEQHDHTSLPTSPQRRRSTPHEVAPPSSVSKHRRAEGLRDRKVGGSGVEPRRFVEEPQTPENHKENQSPSGEGATSWQKPEVILIDDRSSHSPKRKEPLSKERQSTSASRRGRSRSPRRKSRSPRKDTTKRKSRSPKRERFQKRSRSPRKESVLKSRSPRREEISRKQKSRSPRREVKPRPSPPRSPARRSRSPRKRLSPAKRRSPLPMRRRMSRERSPHQRRGRDMDRLGRPHMMRGRHWRRSRSRSRDRRRSRSPVDIFKGSLSEGMKKADASSDDEVLDIEIPDEDEDEEAIIERRRQQREALLKKLEPALTVEQPYSESNSNASALSDDETRDNSRGTSHEHDSRSSSPNSVDLAREVEEDLKRDIDDQKEYDFEASRYDKIKNIEEGEEEGTEKAKPLTTVFAADTDMFGENYESPATVAAKHMRGSENPSLTDNWDDAEGYYRVRIGEMLDSRYAVYGFTGQGVFSNVVRARDQARGTMDVAIKIIRNNDIMHKTGIKELELLKRLNDADPDDRFHCLRLHRNFSHKNHLCLVFESLSMNLREVLKKYGKDVGLHIKAVRSYTQQLLLALKLMKRCNIIHADIKPDNVLVNDSKLVLKLCDFGSASFVVENEITPYLVSRFYRAPEIIIGKSYDFGIDLWSAGVTIYELYTGKIMFPGKSNNQMLKLMMDWKGKMPNRMIKKGAFRDQHFDNNFNFLYREVDKVTEREKVTVMSTINPTKDLLADLIGFQRLPEDQLRKVTQLRNLLEKMMMLDPSKRLSLNDCLKHPFIQEKI</sequence>
<feature type="compositionally biased region" description="Basic residues" evidence="13">
    <location>
        <begin position="408"/>
        <end position="431"/>
    </location>
</feature>
<comment type="catalytic activity">
    <reaction evidence="11">
        <text>L-threonyl-[protein] + ATP = O-phospho-L-threonyl-[protein] + ADP + H(+)</text>
        <dbReference type="Rhea" id="RHEA:46608"/>
        <dbReference type="Rhea" id="RHEA-COMP:11060"/>
        <dbReference type="Rhea" id="RHEA-COMP:11605"/>
        <dbReference type="ChEBI" id="CHEBI:15378"/>
        <dbReference type="ChEBI" id="CHEBI:30013"/>
        <dbReference type="ChEBI" id="CHEBI:30616"/>
        <dbReference type="ChEBI" id="CHEBI:61977"/>
        <dbReference type="ChEBI" id="CHEBI:456216"/>
        <dbReference type="EC" id="2.7.11.1"/>
    </reaction>
    <physiologicalReaction direction="left-to-right" evidence="11">
        <dbReference type="Rhea" id="RHEA:46609"/>
    </physiologicalReaction>
</comment>
<evidence type="ECO:0000313" key="15">
    <source>
        <dbReference type="Proteomes" id="UP000695022"/>
    </source>
</evidence>
<dbReference type="CDD" id="cd14135">
    <property type="entry name" value="STKc_PRP4"/>
    <property type="match status" value="1"/>
</dbReference>
<dbReference type="RefSeq" id="XP_014673307.1">
    <property type="nucleotide sequence ID" value="XM_014817821.1"/>
</dbReference>
<dbReference type="RefSeq" id="XP_014673309.1">
    <property type="nucleotide sequence ID" value="XM_014817823.1"/>
</dbReference>
<dbReference type="InterPro" id="IPR050494">
    <property type="entry name" value="Ser_Thr_dual-spec_kinase"/>
</dbReference>
<proteinExistence type="inferred from homology"/>
<evidence type="ECO:0000313" key="19">
    <source>
        <dbReference type="RefSeq" id="XP_014673309.1"/>
    </source>
</evidence>
<feature type="compositionally biased region" description="Basic residues" evidence="13">
    <location>
        <begin position="47"/>
        <end position="60"/>
    </location>
</feature>
<dbReference type="RefSeq" id="XP_014673313.1">
    <property type="nucleotide sequence ID" value="XM_014817827.1"/>
</dbReference>
<keyword evidence="4" id="KW-0547">Nucleotide-binding</keyword>
<dbReference type="PANTHER" id="PTHR24058:SF103">
    <property type="entry name" value="SERINE_THREONINE-PROTEIN KINASE PRP4 HOMOLOG"/>
    <property type="match status" value="1"/>
</dbReference>
<dbReference type="InterPro" id="IPR011009">
    <property type="entry name" value="Kinase-like_dom_sf"/>
</dbReference>
<feature type="compositionally biased region" description="Basic and acidic residues" evidence="13">
    <location>
        <begin position="324"/>
        <end position="342"/>
    </location>
</feature>
<feature type="domain" description="Protein kinase" evidence="14">
    <location>
        <begin position="636"/>
        <end position="952"/>
    </location>
</feature>
<evidence type="ECO:0000256" key="8">
    <source>
        <dbReference type="ARBA" id="ARBA00023637"/>
    </source>
</evidence>
<feature type="compositionally biased region" description="Polar residues" evidence="13">
    <location>
        <begin position="243"/>
        <end position="254"/>
    </location>
</feature>
<evidence type="ECO:0000313" key="20">
    <source>
        <dbReference type="RefSeq" id="XP_014673310.1"/>
    </source>
</evidence>
<dbReference type="Pfam" id="PF00069">
    <property type="entry name" value="Pkinase"/>
    <property type="match status" value="1"/>
</dbReference>
<feature type="compositionally biased region" description="Acidic residues" evidence="13">
    <location>
        <begin position="451"/>
        <end position="470"/>
    </location>
</feature>
<dbReference type="RefSeq" id="XP_014673312.1">
    <property type="nucleotide sequence ID" value="XM_014817826.1"/>
</dbReference>
<dbReference type="GeneID" id="106813636"/>
<feature type="compositionally biased region" description="Basic and acidic residues" evidence="13">
    <location>
        <begin position="211"/>
        <end position="242"/>
    </location>
</feature>
<keyword evidence="2" id="KW-0723">Serine/threonine-protein kinase</keyword>
<comment type="catalytic activity">
    <reaction evidence="12">
        <text>L-seryl-[protein] + ATP = O-phospho-L-seryl-[protein] + ADP + H(+)</text>
        <dbReference type="Rhea" id="RHEA:17989"/>
        <dbReference type="Rhea" id="RHEA-COMP:9863"/>
        <dbReference type="Rhea" id="RHEA-COMP:11604"/>
        <dbReference type="ChEBI" id="CHEBI:15378"/>
        <dbReference type="ChEBI" id="CHEBI:29999"/>
        <dbReference type="ChEBI" id="CHEBI:30616"/>
        <dbReference type="ChEBI" id="CHEBI:83421"/>
        <dbReference type="ChEBI" id="CHEBI:456216"/>
        <dbReference type="EC" id="2.7.11.1"/>
    </reaction>
    <physiologicalReaction direction="left-to-right" evidence="12">
        <dbReference type="Rhea" id="RHEA:17990"/>
    </physiologicalReaction>
</comment>
<evidence type="ECO:0000313" key="23">
    <source>
        <dbReference type="RefSeq" id="XP_014673313.1"/>
    </source>
</evidence>
<evidence type="ECO:0000256" key="1">
    <source>
        <dbReference type="ARBA" id="ARBA00012513"/>
    </source>
</evidence>
<evidence type="ECO:0000256" key="2">
    <source>
        <dbReference type="ARBA" id="ARBA00022527"/>
    </source>
</evidence>
<dbReference type="InterPro" id="IPR000719">
    <property type="entry name" value="Prot_kinase_dom"/>
</dbReference>
<name>A0ABM1EM92_PRICU</name>
<dbReference type="PANTHER" id="PTHR24058">
    <property type="entry name" value="DUAL SPECIFICITY PROTEIN KINASE"/>
    <property type="match status" value="1"/>
</dbReference>
<evidence type="ECO:0000256" key="5">
    <source>
        <dbReference type="ARBA" id="ARBA00022777"/>
    </source>
</evidence>
<accession>A0ABM1EM92</accession>
<evidence type="ECO:0000256" key="9">
    <source>
        <dbReference type="ARBA" id="ARBA00031858"/>
    </source>
</evidence>
<feature type="compositionally biased region" description="Basic residues" evidence="13">
    <location>
        <begin position="19"/>
        <end position="39"/>
    </location>
</feature>
<protein>
    <recommendedName>
        <fullName evidence="8">Serine/threonine-protein kinase PRP4 homolog</fullName>
        <ecNumber evidence="1">2.7.11.1</ecNumber>
    </recommendedName>
    <alternativeName>
        <fullName evidence="9">PRP4 pre-mRNA-processing factor 4 homolog</fullName>
    </alternativeName>
</protein>
<comment type="subunit">
    <text evidence="10">Interacts with CLK1 C-terminus. Associates with the U5 snRNP and NCOR1 deacetylase complexes. Identified in the spliceosome C complex.</text>
</comment>
<dbReference type="PROSITE" id="PS50011">
    <property type="entry name" value="PROTEIN_KINASE_DOM"/>
    <property type="match status" value="1"/>
</dbReference>
<feature type="compositionally biased region" description="Basic and acidic residues" evidence="13">
    <location>
        <begin position="512"/>
        <end position="525"/>
    </location>
</feature>
<dbReference type="RefSeq" id="XP_014673311.1">
    <property type="nucleotide sequence ID" value="XM_014817825.1"/>
</dbReference>
<evidence type="ECO:0000313" key="16">
    <source>
        <dbReference type="RefSeq" id="XP_014673306.1"/>
    </source>
</evidence>
<dbReference type="EC" id="2.7.11.1" evidence="1"/>
<feature type="compositionally biased region" description="Basic residues" evidence="13">
    <location>
        <begin position="286"/>
        <end position="323"/>
    </location>
</feature>
<evidence type="ECO:0000256" key="11">
    <source>
        <dbReference type="ARBA" id="ARBA00048659"/>
    </source>
</evidence>
<keyword evidence="3" id="KW-0808">Transferase</keyword>
<feature type="region of interest" description="Disordered" evidence="13">
    <location>
        <begin position="138"/>
        <end position="473"/>
    </location>
</feature>
<comment type="similarity">
    <text evidence="7">Belongs to the protein kinase superfamily. CMGC Ser/Thr protein kinase family.</text>
</comment>
<dbReference type="RefSeq" id="XP_014673308.1">
    <property type="nucleotide sequence ID" value="XM_014817822.1"/>
</dbReference>
<feature type="compositionally biased region" description="Basic and acidic residues" evidence="13">
    <location>
        <begin position="1"/>
        <end position="18"/>
    </location>
</feature>
<dbReference type="SUPFAM" id="SSF56112">
    <property type="entry name" value="Protein kinase-like (PK-like)"/>
    <property type="match status" value="1"/>
</dbReference>
<dbReference type="Gene3D" id="1.10.510.10">
    <property type="entry name" value="Transferase(Phosphotransferase) domain 1"/>
    <property type="match status" value="1"/>
</dbReference>
<evidence type="ECO:0000256" key="6">
    <source>
        <dbReference type="ARBA" id="ARBA00022840"/>
    </source>
</evidence>
<gene>
    <name evidence="16 17 18 19 20 21 22 23" type="primary">LOC106813636</name>
</gene>